<dbReference type="Pfam" id="PF04143">
    <property type="entry name" value="Sulf_transp"/>
    <property type="match status" value="1"/>
</dbReference>
<evidence type="ECO:0008006" key="12">
    <source>
        <dbReference type="Google" id="ProtNLM"/>
    </source>
</evidence>
<evidence type="ECO:0000256" key="5">
    <source>
        <dbReference type="ARBA" id="ARBA00022692"/>
    </source>
</evidence>
<feature type="transmembrane region" description="Helical" evidence="9">
    <location>
        <begin position="80"/>
        <end position="97"/>
    </location>
</feature>
<sequence length="198" mass="21172">MNNKWLIKGVVLGLAFFLAVLLVKPIGVSTQFVILDGIIYNAIDSDVITEDENSSTGYTSTNAYYAKSDGKYAKAIENPLNYSFVFVLAIPLGAYLASKLKSKKVIEDEVEKDINSNDLEVLKGSGESFIKKYGPSFVSGVLLLFGARMAGGCTSGHMMSGIMQSSVSGFVFTIAVFATAVPAAIILPKMIFKKGAKA</sequence>
<dbReference type="PANTHER" id="PTHR30574:SF1">
    <property type="entry name" value="SULPHUR TRANSPORT DOMAIN-CONTAINING PROTEIN"/>
    <property type="match status" value="1"/>
</dbReference>
<feature type="transmembrane region" description="Helical" evidence="9">
    <location>
        <begin position="133"/>
        <end position="150"/>
    </location>
</feature>
<evidence type="ECO:0000313" key="10">
    <source>
        <dbReference type="EMBL" id="NBI06117.1"/>
    </source>
</evidence>
<comment type="caution">
    <text evidence="10">The sequence shown here is derived from an EMBL/GenBank/DDBJ whole genome shotgun (WGS) entry which is preliminary data.</text>
</comment>
<keyword evidence="7 9" id="KW-0472">Membrane</keyword>
<evidence type="ECO:0000256" key="2">
    <source>
        <dbReference type="ARBA" id="ARBA00022448"/>
    </source>
</evidence>
<protein>
    <recommendedName>
        <fullName evidence="12">Sulphur transport domain-containing protein</fullName>
    </recommendedName>
</protein>
<keyword evidence="5 9" id="KW-0812">Transmembrane</keyword>
<keyword evidence="3" id="KW-1003">Cell membrane</keyword>
<proteinExistence type="inferred from homology"/>
<dbReference type="EMBL" id="QXXA01000005">
    <property type="protein sequence ID" value="NBI06117.1"/>
    <property type="molecule type" value="Genomic_DNA"/>
</dbReference>
<keyword evidence="11" id="KW-1185">Reference proteome</keyword>
<organism evidence="10 11">
    <name type="scientific">Senegalia massiliensis</name>
    <dbReference type="NCBI Taxonomy" id="1720316"/>
    <lineage>
        <taxon>Bacteria</taxon>
        <taxon>Bacillati</taxon>
        <taxon>Bacillota</taxon>
        <taxon>Clostridia</taxon>
        <taxon>Eubacteriales</taxon>
        <taxon>Clostridiaceae</taxon>
        <taxon>Senegalia</taxon>
    </lineage>
</organism>
<feature type="transmembrane region" description="Helical" evidence="9">
    <location>
        <begin position="170"/>
        <end position="192"/>
    </location>
</feature>
<comment type="similarity">
    <text evidence="8">Belongs to the TsuA/YedE (TC 9.B.102) family.</text>
</comment>
<accession>A0A845QTF7</accession>
<evidence type="ECO:0000256" key="8">
    <source>
        <dbReference type="ARBA" id="ARBA00035655"/>
    </source>
</evidence>
<dbReference type="GO" id="GO:0005886">
    <property type="term" value="C:plasma membrane"/>
    <property type="evidence" value="ECO:0007669"/>
    <property type="project" value="UniProtKB-SubCell"/>
</dbReference>
<dbReference type="InterPro" id="IPR007272">
    <property type="entry name" value="Sulf_transp_TsuA/YedE"/>
</dbReference>
<dbReference type="AlphaFoldDB" id="A0A845QTF7"/>
<keyword evidence="4" id="KW-0997">Cell inner membrane</keyword>
<dbReference type="PANTHER" id="PTHR30574">
    <property type="entry name" value="INNER MEMBRANE PROTEIN YEDE"/>
    <property type="match status" value="1"/>
</dbReference>
<evidence type="ECO:0000313" key="11">
    <source>
        <dbReference type="Proteomes" id="UP000467132"/>
    </source>
</evidence>
<keyword evidence="6 9" id="KW-1133">Transmembrane helix</keyword>
<gene>
    <name evidence="10" type="ORF">D3Z33_04485</name>
</gene>
<evidence type="ECO:0000256" key="6">
    <source>
        <dbReference type="ARBA" id="ARBA00022989"/>
    </source>
</evidence>
<dbReference type="Proteomes" id="UP000467132">
    <property type="component" value="Unassembled WGS sequence"/>
</dbReference>
<name>A0A845QTF7_9CLOT</name>
<comment type="subcellular location">
    <subcellularLocation>
        <location evidence="1">Cell inner membrane</location>
        <topology evidence="1">Multi-pass membrane protein</topology>
    </subcellularLocation>
</comment>
<reference evidence="10 11" key="1">
    <citation type="submission" date="2018-08" db="EMBL/GenBank/DDBJ databases">
        <title>Murine metabolic-syndrome-specific gut microbial biobank.</title>
        <authorList>
            <person name="Liu C."/>
        </authorList>
    </citation>
    <scope>NUCLEOTIDE SEQUENCE [LARGE SCALE GENOMIC DNA]</scope>
    <source>
        <strain evidence="10 11">583</strain>
    </source>
</reference>
<dbReference type="RefSeq" id="WP_160196611.1">
    <property type="nucleotide sequence ID" value="NZ_QXXA01000005.1"/>
</dbReference>
<keyword evidence="2" id="KW-0813">Transport</keyword>
<evidence type="ECO:0000256" key="7">
    <source>
        <dbReference type="ARBA" id="ARBA00023136"/>
    </source>
</evidence>
<evidence type="ECO:0000256" key="3">
    <source>
        <dbReference type="ARBA" id="ARBA00022475"/>
    </source>
</evidence>
<evidence type="ECO:0000256" key="1">
    <source>
        <dbReference type="ARBA" id="ARBA00004429"/>
    </source>
</evidence>
<evidence type="ECO:0000256" key="9">
    <source>
        <dbReference type="SAM" id="Phobius"/>
    </source>
</evidence>
<dbReference type="OrthoDB" id="9814020at2"/>
<evidence type="ECO:0000256" key="4">
    <source>
        <dbReference type="ARBA" id="ARBA00022519"/>
    </source>
</evidence>